<evidence type="ECO:0000256" key="3">
    <source>
        <dbReference type="RuleBase" id="RU003694"/>
    </source>
</evidence>
<evidence type="ECO:0000313" key="6">
    <source>
        <dbReference type="Proteomes" id="UP001183176"/>
    </source>
</evidence>
<dbReference type="Proteomes" id="UP001183176">
    <property type="component" value="Unassembled WGS sequence"/>
</dbReference>
<comment type="caution">
    <text evidence="5">The sequence shown here is derived from an EMBL/GenBank/DDBJ whole genome shotgun (WGS) entry which is preliminary data.</text>
</comment>
<dbReference type="InterPro" id="IPR014031">
    <property type="entry name" value="Ketoacyl_synth_C"/>
</dbReference>
<accession>A0ABU2JBH1</accession>
<dbReference type="SUPFAM" id="SSF53901">
    <property type="entry name" value="Thiolase-like"/>
    <property type="match status" value="1"/>
</dbReference>
<dbReference type="InterPro" id="IPR014030">
    <property type="entry name" value="Ketoacyl_synth_N"/>
</dbReference>
<keyword evidence="2 3" id="KW-0808">Transferase</keyword>
<evidence type="ECO:0000313" key="5">
    <source>
        <dbReference type="EMBL" id="MDT0261608.1"/>
    </source>
</evidence>
<dbReference type="SMART" id="SM00825">
    <property type="entry name" value="PKS_KS"/>
    <property type="match status" value="1"/>
</dbReference>
<dbReference type="RefSeq" id="WP_311422763.1">
    <property type="nucleotide sequence ID" value="NZ_JAVREH010000009.1"/>
</dbReference>
<reference evidence="6" key="1">
    <citation type="submission" date="2023-07" db="EMBL/GenBank/DDBJ databases">
        <title>30 novel species of actinomycetes from the DSMZ collection.</title>
        <authorList>
            <person name="Nouioui I."/>
        </authorList>
    </citation>
    <scope>NUCLEOTIDE SEQUENCE [LARGE SCALE GENOMIC DNA]</scope>
    <source>
        <strain evidence="6">DSM 44399</strain>
    </source>
</reference>
<evidence type="ECO:0000259" key="4">
    <source>
        <dbReference type="PROSITE" id="PS52004"/>
    </source>
</evidence>
<dbReference type="Gene3D" id="3.40.47.10">
    <property type="match status" value="1"/>
</dbReference>
<feature type="domain" description="Ketosynthase family 3 (KS3)" evidence="4">
    <location>
        <begin position="1"/>
        <end position="364"/>
    </location>
</feature>
<sequence length="364" mass="37966">MIYAYAPGMSSCFGDLDETLRALHEAQRGTQKLVDVAGFEIPGVAVVYADPAIEESYERRAAAHLRRALRQTLRDLPSPDQHRTALVLCTGLGSTPGDEVKVPGGGWYSAEDVARDEVDPAVDVYSITNACSASGTGLALASDLLLTGTYDQVLLAAADSMTRAMLTMIGKVASEPATHCSPFDEKHTGAVLGEGAAACLLSREDSWCGRERFGTVLSVECSSDASHPTAPHPQTIGETVRRAISRAGLTAGDLDFVVPHGTGTTLNDECEVSVYAAMPELTSSACFLPLKGGIGHTSGASFLMSLLTAMAVCRGTPPPAYVPDRPIGGAAALRWQPDLSWVAEHGLVCAYGFGGANAVGVIAA</sequence>
<protein>
    <submittedName>
        <fullName evidence="5">Beta-ketoacyl synthase N-terminal-like domain-containing protein</fullName>
    </submittedName>
</protein>
<name>A0ABU2JBH1_9ACTN</name>
<organism evidence="5 6">
    <name type="scientific">Jatrophihabitans lederbergiae</name>
    <dbReference type="NCBI Taxonomy" id="3075547"/>
    <lineage>
        <taxon>Bacteria</taxon>
        <taxon>Bacillati</taxon>
        <taxon>Actinomycetota</taxon>
        <taxon>Actinomycetes</taxon>
        <taxon>Jatrophihabitantales</taxon>
        <taxon>Jatrophihabitantaceae</taxon>
        <taxon>Jatrophihabitans</taxon>
    </lineage>
</organism>
<dbReference type="EMBL" id="JAVREH010000009">
    <property type="protein sequence ID" value="MDT0261608.1"/>
    <property type="molecule type" value="Genomic_DNA"/>
</dbReference>
<dbReference type="Pfam" id="PF02801">
    <property type="entry name" value="Ketoacyl-synt_C"/>
    <property type="match status" value="1"/>
</dbReference>
<dbReference type="Pfam" id="PF00109">
    <property type="entry name" value="ketoacyl-synt"/>
    <property type="match status" value="1"/>
</dbReference>
<dbReference type="PANTHER" id="PTHR11712">
    <property type="entry name" value="POLYKETIDE SYNTHASE-RELATED"/>
    <property type="match status" value="1"/>
</dbReference>
<comment type="similarity">
    <text evidence="1 3">Belongs to the thiolase-like superfamily. Beta-ketoacyl-ACP synthases family.</text>
</comment>
<dbReference type="InterPro" id="IPR020841">
    <property type="entry name" value="PKS_Beta-ketoAc_synthase_dom"/>
</dbReference>
<evidence type="ECO:0000256" key="2">
    <source>
        <dbReference type="ARBA" id="ARBA00022679"/>
    </source>
</evidence>
<proteinExistence type="inferred from homology"/>
<dbReference type="PANTHER" id="PTHR11712:SF347">
    <property type="entry name" value="BETA KETOACYL-ACYL CARRIER PROTEIN SYNTHASE"/>
    <property type="match status" value="1"/>
</dbReference>
<dbReference type="InterPro" id="IPR000794">
    <property type="entry name" value="Beta-ketoacyl_synthase"/>
</dbReference>
<evidence type="ECO:0000256" key="1">
    <source>
        <dbReference type="ARBA" id="ARBA00008467"/>
    </source>
</evidence>
<keyword evidence="6" id="KW-1185">Reference proteome</keyword>
<dbReference type="InterPro" id="IPR016039">
    <property type="entry name" value="Thiolase-like"/>
</dbReference>
<gene>
    <name evidence="5" type="ORF">RM423_09405</name>
</gene>
<dbReference type="PROSITE" id="PS52004">
    <property type="entry name" value="KS3_2"/>
    <property type="match status" value="1"/>
</dbReference>